<dbReference type="Pfam" id="PF25670">
    <property type="entry name" value="Phage_tail_C_2"/>
    <property type="match status" value="1"/>
</dbReference>
<dbReference type="EMBL" id="WHVL01000005">
    <property type="protein sequence ID" value="MCB8889916.1"/>
    <property type="molecule type" value="Genomic_DNA"/>
</dbReference>
<gene>
    <name evidence="3" type="ORF">GEV37_12415</name>
</gene>
<organism evidence="3 4">
    <name type="scientific">Vreelandella malpeensis</name>
    <dbReference type="NCBI Taxonomy" id="1172368"/>
    <lineage>
        <taxon>Bacteria</taxon>
        <taxon>Pseudomonadati</taxon>
        <taxon>Pseudomonadota</taxon>
        <taxon>Gammaproteobacteria</taxon>
        <taxon>Oceanospirillales</taxon>
        <taxon>Halomonadaceae</taxon>
        <taxon>Vreelandella</taxon>
    </lineage>
</organism>
<accession>A0ABS8DUA8</accession>
<proteinExistence type="predicted"/>
<dbReference type="RefSeq" id="WP_227390582.1">
    <property type="nucleotide sequence ID" value="NZ_JBHSCJ010000002.1"/>
</dbReference>
<protein>
    <recommendedName>
        <fullName evidence="2">Phage tail protein C-terminal domain-containing protein</fullName>
    </recommendedName>
</protein>
<evidence type="ECO:0000259" key="2">
    <source>
        <dbReference type="Pfam" id="PF25670"/>
    </source>
</evidence>
<dbReference type="Proteomes" id="UP001319882">
    <property type="component" value="Unassembled WGS sequence"/>
</dbReference>
<name>A0ABS8DUA8_9GAMM</name>
<evidence type="ECO:0000313" key="4">
    <source>
        <dbReference type="Proteomes" id="UP001319882"/>
    </source>
</evidence>
<evidence type="ECO:0000256" key="1">
    <source>
        <dbReference type="SAM" id="MobiDB-lite"/>
    </source>
</evidence>
<feature type="domain" description="Phage tail protein C-terminal" evidence="2">
    <location>
        <begin position="13"/>
        <end position="118"/>
    </location>
</feature>
<reference evidence="3 4" key="1">
    <citation type="journal article" date="2021" name="Sci. Rep.">
        <title>Genome analysis of a halophilic bacterium Halomonas malpeensis YU-PRIM-29(T) reveals its exopolysaccharide and pigment producing capabilities.</title>
        <authorList>
            <person name="Athmika"/>
            <person name="Ghate S.D."/>
            <person name="Arun A.B."/>
            <person name="Rao S.S."/>
            <person name="Kumar S.T.A."/>
            <person name="Kandiyil M.K."/>
            <person name="Saptami K."/>
            <person name="Rekha P.D."/>
        </authorList>
    </citation>
    <scope>NUCLEOTIDE SEQUENCE [LARGE SCALE GENOMIC DNA]</scope>
    <source>
        <strain evidence="4">prim 29</strain>
    </source>
</reference>
<feature type="region of interest" description="Disordered" evidence="1">
    <location>
        <begin position="1"/>
        <end position="22"/>
    </location>
</feature>
<dbReference type="InterPro" id="IPR058008">
    <property type="entry name" value="Gp26_C"/>
</dbReference>
<sequence length="133" mass="14669">MADEEGQQYEPGGAGASNSQALGVMASRESEGVYRVTGSLGWRADGWQFANIHDGNNLPLLWIDIEEEDGGDLLVRTYHRTHPGAPPFARNEIQGYADGDPIDIPEGRFISLRLAMPEFETPEHTDEPDQEDT</sequence>
<comment type="caution">
    <text evidence="3">The sequence shown here is derived from an EMBL/GenBank/DDBJ whole genome shotgun (WGS) entry which is preliminary data.</text>
</comment>
<keyword evidence="4" id="KW-1185">Reference proteome</keyword>
<evidence type="ECO:0000313" key="3">
    <source>
        <dbReference type="EMBL" id="MCB8889916.1"/>
    </source>
</evidence>